<evidence type="ECO:0000313" key="1">
    <source>
        <dbReference type="EMBL" id="KAH7996867.1"/>
    </source>
</evidence>
<keyword evidence="2" id="KW-1185">Reference proteome</keyword>
<dbReference type="EMBL" id="CM037628">
    <property type="protein sequence ID" value="KAH7996867.1"/>
    <property type="molecule type" value="Genomic_DNA"/>
</dbReference>
<reference evidence="1" key="1">
    <citation type="submission" date="2021-08" db="EMBL/GenBank/DDBJ databases">
        <title>The first chromosome-level gecko genome reveals the dynamic sex chromosomes of Neotropical dwarf geckos (Sphaerodactylidae: Sphaerodactylus).</title>
        <authorList>
            <person name="Pinto B.J."/>
            <person name="Keating S.E."/>
            <person name="Gamble T."/>
        </authorList>
    </citation>
    <scope>NUCLEOTIDE SEQUENCE</scope>
    <source>
        <strain evidence="1">TG3544</strain>
    </source>
</reference>
<proteinExistence type="predicted"/>
<protein>
    <submittedName>
        <fullName evidence="1">Uncharacterized protein</fullName>
    </submittedName>
</protein>
<gene>
    <name evidence="1" type="ORF">K3G42_011651</name>
</gene>
<organism evidence="1 2">
    <name type="scientific">Sphaerodactylus townsendi</name>
    <dbReference type="NCBI Taxonomy" id="933632"/>
    <lineage>
        <taxon>Eukaryota</taxon>
        <taxon>Metazoa</taxon>
        <taxon>Chordata</taxon>
        <taxon>Craniata</taxon>
        <taxon>Vertebrata</taxon>
        <taxon>Euteleostomi</taxon>
        <taxon>Lepidosauria</taxon>
        <taxon>Squamata</taxon>
        <taxon>Bifurcata</taxon>
        <taxon>Gekkota</taxon>
        <taxon>Sphaerodactylidae</taxon>
        <taxon>Sphaerodactylus</taxon>
    </lineage>
</organism>
<comment type="caution">
    <text evidence="1">The sequence shown here is derived from an EMBL/GenBank/DDBJ whole genome shotgun (WGS) entry which is preliminary data.</text>
</comment>
<sequence>MASQLGYSVGEDAGIHCETSFSRNGVSLEPFKKYRIQPVNPDKVTFVIVNVSKEDGGIYTSYAVDRNTWFRSEQSDLVELLIKDTDLPKPSISMSPGWVEFLGSNITIQCRARGPVKRFYLHRFGYPYAGLPRMIETDGDVADFLFIDVSWDQLGEYFCTYRPPWGFLMSMPSNTVALQLLGGSYSSDDAFEASS</sequence>
<name>A0ACB8EVR4_9SAUR</name>
<dbReference type="Proteomes" id="UP000827872">
    <property type="component" value="Linkage Group LG15"/>
</dbReference>
<accession>A0ACB8EVR4</accession>
<evidence type="ECO:0000313" key="2">
    <source>
        <dbReference type="Proteomes" id="UP000827872"/>
    </source>
</evidence>